<dbReference type="InterPro" id="IPR021321">
    <property type="entry name" value="DUF2922"/>
</dbReference>
<proteinExistence type="predicted"/>
<dbReference type="OrthoDB" id="2454247at2"/>
<gene>
    <name evidence="1" type="ORF">M670_03585</name>
</gene>
<organism evidence="1 2">
    <name type="scientific">Schinkia azotoformans MEV2011</name>
    <dbReference type="NCBI Taxonomy" id="1348973"/>
    <lineage>
        <taxon>Bacteria</taxon>
        <taxon>Bacillati</taxon>
        <taxon>Bacillota</taxon>
        <taxon>Bacilli</taxon>
        <taxon>Bacillales</taxon>
        <taxon>Bacillaceae</taxon>
        <taxon>Calidifontibacillus/Schinkia group</taxon>
        <taxon>Schinkia</taxon>
    </lineage>
</organism>
<accession>A0A072NJV2</accession>
<comment type="caution">
    <text evidence="1">The sequence shown here is derived from an EMBL/GenBank/DDBJ whole genome shotgun (WGS) entry which is preliminary data.</text>
</comment>
<dbReference type="PATRIC" id="fig|1348973.3.peg.3458"/>
<evidence type="ECO:0000313" key="1">
    <source>
        <dbReference type="EMBL" id="KEF37163.1"/>
    </source>
</evidence>
<evidence type="ECO:0000313" key="2">
    <source>
        <dbReference type="Proteomes" id="UP000027936"/>
    </source>
</evidence>
<dbReference type="AlphaFoldDB" id="A0A072NJV2"/>
<evidence type="ECO:0008006" key="3">
    <source>
        <dbReference type="Google" id="ProtNLM"/>
    </source>
</evidence>
<dbReference type="RefSeq" id="WP_035197173.1">
    <property type="nucleotide sequence ID" value="NZ_JJRY01000017.1"/>
</dbReference>
<dbReference type="EMBL" id="JJRY01000017">
    <property type="protein sequence ID" value="KEF37163.1"/>
    <property type="molecule type" value="Genomic_DNA"/>
</dbReference>
<protein>
    <recommendedName>
        <fullName evidence="3">DUF2922 domain-containing protein</fullName>
    </recommendedName>
</protein>
<dbReference type="Pfam" id="PF11148">
    <property type="entry name" value="DUF2922"/>
    <property type="match status" value="1"/>
</dbReference>
<name>A0A072NJV2_SCHAZ</name>
<reference evidence="1 2" key="1">
    <citation type="submission" date="2014-04" db="EMBL/GenBank/DDBJ databases">
        <title>Draft genome sequence of Bacillus azotoformans MEV2011, a (co-) denitrifying strain unable to grow in the presence of oxygen.</title>
        <authorList>
            <person name="Nielsen M."/>
            <person name="Schreiber L."/>
            <person name="Finster K."/>
            <person name="Schramm A."/>
        </authorList>
    </citation>
    <scope>NUCLEOTIDE SEQUENCE [LARGE SCALE GENOMIC DNA]</scope>
    <source>
        <strain evidence="1 2">MEV2011</strain>
    </source>
</reference>
<sequence length="73" mass="7681">MSKKLELQFTNFEGKTATISIDDPIEPVEAAAVSAAMDTIIAANIFTSTGGDLVAKKGARVVERNVTEVDLGL</sequence>
<dbReference type="Proteomes" id="UP000027936">
    <property type="component" value="Unassembled WGS sequence"/>
</dbReference>